<comment type="caution">
    <text evidence="6">The sequence shown here is derived from an EMBL/GenBank/DDBJ whole genome shotgun (WGS) entry which is preliminary data.</text>
</comment>
<evidence type="ECO:0000313" key="6">
    <source>
        <dbReference type="EMBL" id="PPK73787.1"/>
    </source>
</evidence>
<dbReference type="EMBL" id="PTIY01000001">
    <property type="protein sequence ID" value="PPK73787.1"/>
    <property type="molecule type" value="Genomic_DNA"/>
</dbReference>
<dbReference type="PROSITE" id="PS50122">
    <property type="entry name" value="CHEB"/>
    <property type="match status" value="1"/>
</dbReference>
<organism evidence="6 7">
    <name type="scientific">Methylobacter tundripaludum</name>
    <dbReference type="NCBI Taxonomy" id="173365"/>
    <lineage>
        <taxon>Bacteria</taxon>
        <taxon>Pseudomonadati</taxon>
        <taxon>Pseudomonadota</taxon>
        <taxon>Gammaproteobacteria</taxon>
        <taxon>Methylococcales</taxon>
        <taxon>Methylococcaceae</taxon>
        <taxon>Methylobacter</taxon>
    </lineage>
</organism>
<dbReference type="PANTHER" id="PTHR42872:SF3">
    <property type="entry name" value="PROTEIN-GLUTAMATE METHYLESTERASE_PROTEIN-GLUTAMINE GLUTAMINASE 1"/>
    <property type="match status" value="1"/>
</dbReference>
<dbReference type="SUPFAM" id="SSF52738">
    <property type="entry name" value="Methylesterase CheB, C-terminal domain"/>
    <property type="match status" value="1"/>
</dbReference>
<dbReference type="EC" id="3.1.1.61" evidence="2"/>
<keyword evidence="4" id="KW-0145">Chemotaxis</keyword>
<dbReference type="Proteomes" id="UP000238071">
    <property type="component" value="Unassembled WGS sequence"/>
</dbReference>
<feature type="domain" description="CheB-type methylesterase" evidence="5">
    <location>
        <begin position="1"/>
        <end position="190"/>
    </location>
</feature>
<sequence length="190" mass="20176">MYKMLVIGLSAGGMPLVKQVLAALPKDYSLAVAIVAHLPQGYESNLAQLLDAVTDLPVTTARDKQPIVAGHVYVAPPDYHLLVEKDSQFSFSLSEDEPVKSVRPSIDVLLKSAAEVFESGLIAVILSGANSDGADGMVAVKQLGGLCMVLNPLDAEFSTMPNAVIRQVDVDYIAGIEDIISLLVSVDEKL</sequence>
<proteinExistence type="predicted"/>
<dbReference type="GO" id="GO:0005737">
    <property type="term" value="C:cytoplasm"/>
    <property type="evidence" value="ECO:0007669"/>
    <property type="project" value="InterPro"/>
</dbReference>
<evidence type="ECO:0000259" key="5">
    <source>
        <dbReference type="PROSITE" id="PS50122"/>
    </source>
</evidence>
<evidence type="ECO:0000256" key="2">
    <source>
        <dbReference type="ARBA" id="ARBA00039140"/>
    </source>
</evidence>
<dbReference type="Pfam" id="PF01339">
    <property type="entry name" value="CheB_methylest"/>
    <property type="match status" value="1"/>
</dbReference>
<reference evidence="6 7" key="1">
    <citation type="submission" date="2018-02" db="EMBL/GenBank/DDBJ databases">
        <title>Subsurface microbial communities from deep shales in Ohio and West Virginia, USA.</title>
        <authorList>
            <person name="Wrighton K."/>
        </authorList>
    </citation>
    <scope>NUCLEOTIDE SEQUENCE [LARGE SCALE GENOMIC DNA]</scope>
    <source>
        <strain evidence="6 7">OWC-G53F</strain>
    </source>
</reference>
<evidence type="ECO:0000256" key="3">
    <source>
        <dbReference type="ARBA" id="ARBA00048267"/>
    </source>
</evidence>
<dbReference type="Gene3D" id="3.40.50.180">
    <property type="entry name" value="Methylesterase CheB, C-terminal domain"/>
    <property type="match status" value="1"/>
</dbReference>
<dbReference type="GO" id="GO:0000156">
    <property type="term" value="F:phosphorelay response regulator activity"/>
    <property type="evidence" value="ECO:0007669"/>
    <property type="project" value="InterPro"/>
</dbReference>
<gene>
    <name evidence="6" type="ORF">B0F88_101319</name>
</gene>
<dbReference type="InterPro" id="IPR035909">
    <property type="entry name" value="CheB_C"/>
</dbReference>
<feature type="active site" evidence="4">
    <location>
        <position position="10"/>
    </location>
</feature>
<feature type="active site" evidence="4">
    <location>
        <position position="132"/>
    </location>
</feature>
<protein>
    <recommendedName>
        <fullName evidence="2">protein-glutamate methylesterase</fullName>
        <ecNumber evidence="2">3.1.1.61</ecNumber>
    </recommendedName>
</protein>
<dbReference type="GO" id="GO:0008984">
    <property type="term" value="F:protein-glutamate methylesterase activity"/>
    <property type="evidence" value="ECO:0007669"/>
    <property type="project" value="UniProtKB-EC"/>
</dbReference>
<dbReference type="InterPro" id="IPR000673">
    <property type="entry name" value="Sig_transdc_resp-reg_Me-estase"/>
</dbReference>
<feature type="active site" evidence="4">
    <location>
        <position position="37"/>
    </location>
</feature>
<dbReference type="RefSeq" id="WP_104422171.1">
    <property type="nucleotide sequence ID" value="NZ_PTIY01000001.1"/>
</dbReference>
<evidence type="ECO:0000256" key="4">
    <source>
        <dbReference type="PROSITE-ProRule" id="PRU00050"/>
    </source>
</evidence>
<evidence type="ECO:0000313" key="7">
    <source>
        <dbReference type="Proteomes" id="UP000238071"/>
    </source>
</evidence>
<dbReference type="CDD" id="cd16433">
    <property type="entry name" value="CheB"/>
    <property type="match status" value="1"/>
</dbReference>
<dbReference type="AlphaFoldDB" id="A0A2S6H8J3"/>
<accession>A0A2S6H8J3</accession>
<name>A0A2S6H8J3_9GAMM</name>
<comment type="catalytic activity">
    <reaction evidence="3">
        <text>[protein]-L-glutamate 5-O-methyl ester + H2O = L-glutamyl-[protein] + methanol + H(+)</text>
        <dbReference type="Rhea" id="RHEA:23236"/>
        <dbReference type="Rhea" id="RHEA-COMP:10208"/>
        <dbReference type="Rhea" id="RHEA-COMP:10311"/>
        <dbReference type="ChEBI" id="CHEBI:15377"/>
        <dbReference type="ChEBI" id="CHEBI:15378"/>
        <dbReference type="ChEBI" id="CHEBI:17790"/>
        <dbReference type="ChEBI" id="CHEBI:29973"/>
        <dbReference type="ChEBI" id="CHEBI:82795"/>
        <dbReference type="EC" id="3.1.1.61"/>
    </reaction>
</comment>
<dbReference type="OrthoDB" id="9791760at2"/>
<evidence type="ECO:0000256" key="1">
    <source>
        <dbReference type="ARBA" id="ARBA00022801"/>
    </source>
</evidence>
<keyword evidence="1 4" id="KW-0378">Hydrolase</keyword>
<dbReference type="PANTHER" id="PTHR42872">
    <property type="entry name" value="PROTEIN-GLUTAMATE METHYLESTERASE/PROTEIN-GLUTAMINE GLUTAMINASE"/>
    <property type="match status" value="1"/>
</dbReference>
<keyword evidence="7" id="KW-1185">Reference proteome</keyword>
<dbReference type="GO" id="GO:0006935">
    <property type="term" value="P:chemotaxis"/>
    <property type="evidence" value="ECO:0007669"/>
    <property type="project" value="UniProtKB-UniRule"/>
</dbReference>